<dbReference type="VEuPathDB" id="FungiDB:PYU1_G010405"/>
<dbReference type="InterPro" id="IPR002110">
    <property type="entry name" value="Ankyrin_rpt"/>
</dbReference>
<evidence type="ECO:0000256" key="4">
    <source>
        <dbReference type="SAM" id="MobiDB-lite"/>
    </source>
</evidence>
<feature type="transmembrane region" description="Helical" evidence="5">
    <location>
        <begin position="278"/>
        <end position="297"/>
    </location>
</feature>
<feature type="repeat" description="ANK" evidence="3">
    <location>
        <begin position="556"/>
        <end position="588"/>
    </location>
</feature>
<dbReference type="EnsemblProtists" id="PYU1_T010427">
    <property type="protein sequence ID" value="PYU1_T010427"/>
    <property type="gene ID" value="PYU1_G010405"/>
</dbReference>
<sequence length="593" mass="65809">MEAFHALPSPAPAPSGDARHSRASHGAATRDSLPEYVTSLYSTSNDDIESQDHDVYILQQPHHMVGHGNNASGFLSRQPGRHTSDTESGPRQSRYSRPLPRKLPTFLLGVHANNSYFARRLRHTMYVVACVCAIGMWSFWVTKKPISDGGVYVADISTSLSFQEKKNCPEGSNASCGSCSTIAVYAMLVYCMLPVVVLIGLPATGIRLFEPFKRQQRDENPIAAAEGKRKVTRTIYMQICEVLCSAVLLFNILVFWYFVYSLVQGDSFNCSIARVQLYMLGAILTFSGVILEIVYFARFREHVKMQLGAFLEAQQTGHPRTSRVRKQIKPQRASIISGIRRRLLEETELGNIHEIEKIIREAKSCLGEDFTKDIYRDASISCWLFGKSMKNPLHIAAFSGNIPVMALLVRAGISVNSLDKVKRVRFSTGDLFWYFAKHVISRPPTFGDTSTSIFRTTLMTPLHCAVKTGQTNAVRWLLDHGADPNAKSKSSYWSDRVPPLFVADSSEIVKMLLEAGANHLEIPDPGRMNTLTVLQLAYLRGNIPVAREIEKWGGDVALTPLHEAAGANDATAVRKLLRKGADPNCLGEHGYCG</sequence>
<reference evidence="6" key="3">
    <citation type="submission" date="2015-02" db="UniProtKB">
        <authorList>
            <consortium name="EnsemblProtists"/>
        </authorList>
    </citation>
    <scope>IDENTIFICATION</scope>
    <source>
        <strain evidence="6">DAOM BR144</strain>
    </source>
</reference>
<feature type="region of interest" description="Disordered" evidence="4">
    <location>
        <begin position="1"/>
        <end position="30"/>
    </location>
</feature>
<proteinExistence type="predicted"/>
<keyword evidence="1" id="KW-0677">Repeat</keyword>
<feature type="transmembrane region" description="Helical" evidence="5">
    <location>
        <begin position="124"/>
        <end position="142"/>
    </location>
</feature>
<keyword evidence="5" id="KW-0812">Transmembrane</keyword>
<evidence type="ECO:0000256" key="5">
    <source>
        <dbReference type="SAM" id="Phobius"/>
    </source>
</evidence>
<accession>K3WZM8</accession>
<name>K3WZM8_GLOUD</name>
<dbReference type="PANTHER" id="PTHR24198:SF165">
    <property type="entry name" value="ANKYRIN REPEAT-CONTAINING PROTEIN-RELATED"/>
    <property type="match status" value="1"/>
</dbReference>
<feature type="repeat" description="ANK" evidence="3">
    <location>
        <begin position="388"/>
        <end position="420"/>
    </location>
</feature>
<dbReference type="HOGENOM" id="CLU_037823_0_0_1"/>
<dbReference type="Pfam" id="PF00023">
    <property type="entry name" value="Ank"/>
    <property type="match status" value="3"/>
</dbReference>
<dbReference type="InterPro" id="IPR036770">
    <property type="entry name" value="Ankyrin_rpt-contain_sf"/>
</dbReference>
<dbReference type="InParanoid" id="K3WZM8"/>
<reference evidence="7" key="2">
    <citation type="submission" date="2010-04" db="EMBL/GenBank/DDBJ databases">
        <authorList>
            <person name="Buell R."/>
            <person name="Hamilton J."/>
            <person name="Hostetler J."/>
        </authorList>
    </citation>
    <scope>NUCLEOTIDE SEQUENCE [LARGE SCALE GENOMIC DNA]</scope>
    <source>
        <strain evidence="7">DAOM:BR144</strain>
    </source>
</reference>
<dbReference type="PROSITE" id="PS50297">
    <property type="entry name" value="ANK_REP_REGION"/>
    <property type="match status" value="3"/>
</dbReference>
<keyword evidence="5" id="KW-0472">Membrane</keyword>
<feature type="compositionally biased region" description="Polar residues" evidence="4">
    <location>
        <begin position="86"/>
        <end position="95"/>
    </location>
</feature>
<dbReference type="PROSITE" id="PS50088">
    <property type="entry name" value="ANK_REPEAT"/>
    <property type="match status" value="3"/>
</dbReference>
<protein>
    <submittedName>
        <fullName evidence="6">Uncharacterized protein</fullName>
    </submittedName>
</protein>
<feature type="transmembrane region" description="Helical" evidence="5">
    <location>
        <begin position="182"/>
        <end position="209"/>
    </location>
</feature>
<dbReference type="PANTHER" id="PTHR24198">
    <property type="entry name" value="ANKYRIN REPEAT AND PROTEIN KINASE DOMAIN-CONTAINING PROTEIN"/>
    <property type="match status" value="1"/>
</dbReference>
<dbReference type="STRING" id="431595.K3WZM8"/>
<evidence type="ECO:0000256" key="1">
    <source>
        <dbReference type="ARBA" id="ARBA00022737"/>
    </source>
</evidence>
<evidence type="ECO:0000313" key="7">
    <source>
        <dbReference type="Proteomes" id="UP000019132"/>
    </source>
</evidence>
<evidence type="ECO:0000313" key="6">
    <source>
        <dbReference type="EnsemblProtists" id="PYU1_T010427"/>
    </source>
</evidence>
<dbReference type="SUPFAM" id="SSF48403">
    <property type="entry name" value="Ankyrin repeat"/>
    <property type="match status" value="1"/>
</dbReference>
<keyword evidence="7" id="KW-1185">Reference proteome</keyword>
<feature type="transmembrane region" description="Helical" evidence="5">
    <location>
        <begin position="235"/>
        <end position="258"/>
    </location>
</feature>
<dbReference type="Gene3D" id="1.25.40.20">
    <property type="entry name" value="Ankyrin repeat-containing domain"/>
    <property type="match status" value="1"/>
</dbReference>
<dbReference type="eggNOG" id="KOG4177">
    <property type="taxonomic scope" value="Eukaryota"/>
</dbReference>
<feature type="repeat" description="ANK" evidence="3">
    <location>
        <begin position="457"/>
        <end position="489"/>
    </location>
</feature>
<dbReference type="OMA" id="NCSIARV"/>
<keyword evidence="2 3" id="KW-0040">ANK repeat</keyword>
<feature type="region of interest" description="Disordered" evidence="4">
    <location>
        <begin position="67"/>
        <end position="99"/>
    </location>
</feature>
<evidence type="ECO:0000256" key="2">
    <source>
        <dbReference type="ARBA" id="ARBA00023043"/>
    </source>
</evidence>
<dbReference type="EMBL" id="GL376602">
    <property type="status" value="NOT_ANNOTATED_CDS"/>
    <property type="molecule type" value="Genomic_DNA"/>
</dbReference>
<evidence type="ECO:0000256" key="3">
    <source>
        <dbReference type="PROSITE-ProRule" id="PRU00023"/>
    </source>
</evidence>
<organism evidence="6 7">
    <name type="scientific">Globisporangium ultimum (strain ATCC 200006 / CBS 805.95 / DAOM BR144)</name>
    <name type="common">Pythium ultimum</name>
    <dbReference type="NCBI Taxonomy" id="431595"/>
    <lineage>
        <taxon>Eukaryota</taxon>
        <taxon>Sar</taxon>
        <taxon>Stramenopiles</taxon>
        <taxon>Oomycota</taxon>
        <taxon>Peronosporomycetes</taxon>
        <taxon>Pythiales</taxon>
        <taxon>Pythiaceae</taxon>
        <taxon>Globisporangium</taxon>
    </lineage>
</organism>
<dbReference type="SMART" id="SM00248">
    <property type="entry name" value="ANK"/>
    <property type="match status" value="4"/>
</dbReference>
<keyword evidence="5" id="KW-1133">Transmembrane helix</keyword>
<reference evidence="7" key="1">
    <citation type="journal article" date="2010" name="Genome Biol.">
        <title>Genome sequence of the necrotrophic plant pathogen Pythium ultimum reveals original pathogenicity mechanisms and effector repertoire.</title>
        <authorList>
            <person name="Levesque C.A."/>
            <person name="Brouwer H."/>
            <person name="Cano L."/>
            <person name="Hamilton J.P."/>
            <person name="Holt C."/>
            <person name="Huitema E."/>
            <person name="Raffaele S."/>
            <person name="Robideau G.P."/>
            <person name="Thines M."/>
            <person name="Win J."/>
            <person name="Zerillo M.M."/>
            <person name="Beakes G.W."/>
            <person name="Boore J.L."/>
            <person name="Busam D."/>
            <person name="Dumas B."/>
            <person name="Ferriera S."/>
            <person name="Fuerstenberg S.I."/>
            <person name="Gachon C.M."/>
            <person name="Gaulin E."/>
            <person name="Govers F."/>
            <person name="Grenville-Briggs L."/>
            <person name="Horner N."/>
            <person name="Hostetler J."/>
            <person name="Jiang R.H."/>
            <person name="Johnson J."/>
            <person name="Krajaejun T."/>
            <person name="Lin H."/>
            <person name="Meijer H.J."/>
            <person name="Moore B."/>
            <person name="Morris P."/>
            <person name="Phuntmart V."/>
            <person name="Puiu D."/>
            <person name="Shetty J."/>
            <person name="Stajich J.E."/>
            <person name="Tripathy S."/>
            <person name="Wawra S."/>
            <person name="van West P."/>
            <person name="Whitty B.R."/>
            <person name="Coutinho P.M."/>
            <person name="Henrissat B."/>
            <person name="Martin F."/>
            <person name="Thomas P.D."/>
            <person name="Tyler B.M."/>
            <person name="De Vries R.P."/>
            <person name="Kamoun S."/>
            <person name="Yandell M."/>
            <person name="Tisserat N."/>
            <person name="Buell C.R."/>
        </authorList>
    </citation>
    <scope>NUCLEOTIDE SEQUENCE</scope>
    <source>
        <strain evidence="7">DAOM:BR144</strain>
    </source>
</reference>
<dbReference type="Proteomes" id="UP000019132">
    <property type="component" value="Unassembled WGS sequence"/>
</dbReference>
<dbReference type="AlphaFoldDB" id="K3WZM8"/>